<comment type="caution">
    <text evidence="2">The sequence shown here is derived from an EMBL/GenBank/DDBJ whole genome shotgun (WGS) entry which is preliminary data.</text>
</comment>
<keyword evidence="3" id="KW-1185">Reference proteome</keyword>
<evidence type="ECO:0000313" key="3">
    <source>
        <dbReference type="Proteomes" id="UP001527866"/>
    </source>
</evidence>
<dbReference type="RefSeq" id="WP_270688250.1">
    <property type="nucleotide sequence ID" value="NZ_JAQFWQ010000074.1"/>
</dbReference>
<comment type="similarity">
    <text evidence="1">Belongs to the phD/YefM antitoxin family.</text>
</comment>
<sequence>MKTITQREFDDNTSAVIDAAVNGETFHVTRNGVEVVEVRPLAPKRRITAADLVASHRDLPPIDYAQMRREADEFFGTEDRLGDDAV</sequence>
<accession>A0ABT4UA11</accession>
<evidence type="ECO:0000313" key="2">
    <source>
        <dbReference type="EMBL" id="MDA2813319.1"/>
    </source>
</evidence>
<dbReference type="EMBL" id="JAQFWQ010000074">
    <property type="protein sequence ID" value="MDA2813319.1"/>
    <property type="molecule type" value="Genomic_DNA"/>
</dbReference>
<evidence type="ECO:0000256" key="1">
    <source>
        <dbReference type="ARBA" id="ARBA00009981"/>
    </source>
</evidence>
<dbReference type="InterPro" id="IPR036165">
    <property type="entry name" value="YefM-like_sf"/>
</dbReference>
<proteinExistence type="inferred from homology"/>
<name>A0ABT4UA11_9ACTN</name>
<protein>
    <submittedName>
        <fullName evidence="2">PhdYeFM domain-containing protein</fullName>
    </submittedName>
</protein>
<organism evidence="2 3">
    <name type="scientific">Nocardiopsis endophytica</name>
    <dbReference type="NCBI Taxonomy" id="3018445"/>
    <lineage>
        <taxon>Bacteria</taxon>
        <taxon>Bacillati</taxon>
        <taxon>Actinomycetota</taxon>
        <taxon>Actinomycetes</taxon>
        <taxon>Streptosporangiales</taxon>
        <taxon>Nocardiopsidaceae</taxon>
        <taxon>Nocardiopsis</taxon>
    </lineage>
</organism>
<dbReference type="Gene3D" id="3.40.1620.10">
    <property type="entry name" value="YefM-like domain"/>
    <property type="match status" value="1"/>
</dbReference>
<reference evidence="2 3" key="1">
    <citation type="submission" date="2023-01" db="EMBL/GenBank/DDBJ databases">
        <title>Draft genome sequence of Nocardiopsis sp. RSe5-2 isolated from halophytes.</title>
        <authorList>
            <person name="Duangmal K."/>
            <person name="Chantavorakit T."/>
        </authorList>
    </citation>
    <scope>NUCLEOTIDE SEQUENCE [LARGE SCALE GENOMIC DNA]</scope>
    <source>
        <strain evidence="2 3">RSe5-2</strain>
    </source>
</reference>
<dbReference type="Proteomes" id="UP001527866">
    <property type="component" value="Unassembled WGS sequence"/>
</dbReference>
<gene>
    <name evidence="2" type="ORF">O4J56_21920</name>
</gene>
<dbReference type="SUPFAM" id="SSF143120">
    <property type="entry name" value="YefM-like"/>
    <property type="match status" value="1"/>
</dbReference>